<dbReference type="OrthoDB" id="1453311at2"/>
<organism evidence="1 2">
    <name type="scientific">Caballeronia terrestris</name>
    <dbReference type="NCBI Taxonomy" id="1226301"/>
    <lineage>
        <taxon>Bacteria</taxon>
        <taxon>Pseudomonadati</taxon>
        <taxon>Pseudomonadota</taxon>
        <taxon>Betaproteobacteria</taxon>
        <taxon>Burkholderiales</taxon>
        <taxon>Burkholderiaceae</taxon>
        <taxon>Caballeronia</taxon>
    </lineage>
</organism>
<evidence type="ECO:0008006" key="3">
    <source>
        <dbReference type="Google" id="ProtNLM"/>
    </source>
</evidence>
<accession>A0A158KFW9</accession>
<dbReference type="Proteomes" id="UP000054925">
    <property type="component" value="Unassembled WGS sequence"/>
</dbReference>
<comment type="caution">
    <text evidence="1">The sequence shown here is derived from an EMBL/GenBank/DDBJ whole genome shotgun (WGS) entry which is preliminary data.</text>
</comment>
<proteinExistence type="predicted"/>
<reference evidence="1" key="1">
    <citation type="submission" date="2016-01" db="EMBL/GenBank/DDBJ databases">
        <authorList>
            <person name="Peeters C."/>
        </authorList>
    </citation>
    <scope>NUCLEOTIDE SEQUENCE [LARGE SCALE GENOMIC DNA]</scope>
    <source>
        <strain evidence="1">LMG 22937</strain>
    </source>
</reference>
<evidence type="ECO:0000313" key="2">
    <source>
        <dbReference type="Proteomes" id="UP000054925"/>
    </source>
</evidence>
<protein>
    <recommendedName>
        <fullName evidence="3">PD-(D/E)XK nuclease superfamily protein</fullName>
    </recommendedName>
</protein>
<dbReference type="AlphaFoldDB" id="A0A158KFW9"/>
<keyword evidence="2" id="KW-1185">Reference proteome</keyword>
<name>A0A158KFW9_9BURK</name>
<dbReference type="RefSeq" id="WP_087659265.1">
    <property type="nucleotide sequence ID" value="NZ_FCOL02000049.1"/>
</dbReference>
<evidence type="ECO:0000313" key="1">
    <source>
        <dbReference type="EMBL" id="SAL79331.1"/>
    </source>
</evidence>
<sequence length="469" mass="53943">MPDFADIKSLLDVLHDPLAVALQARWKSFNPFRVLKAEKRELKHTTTLAWLLDPRENHGLGDHFLRGFLKNVCEAAGDHTTLLRYETDNDAIVRVHSELQMRKIKGNRIMPNFDSDAEFDGSANATERDKRRIDVLMEGQGWAVAVEAKIGAGEGDEQLNDYRRTVHGWAEVTGRKLLLVYLTIDEQELERVGWINAQWSTAVAQPLRTVLDASGASAQLGDQQHAFLASYLDILSEIADDENGIVKRHLSELATRHAGALRRLKEVIRTSSGQNAEQHANWIVLYERNKPLLDRLLQDVDLGYELRARMIHEAITSQGFLSVKDDNSYLRFIVADWPERFPKIVEPSDPRLPRVLYEIRNDSKTPQRVFVALQVWHLHEDKYKHEIYREHRVAMVREMQNPQRAVDFPRLFSKNVAKPQLNEKVQSLVSLPIACNIEALDMRHFANELNRFVAKTSKEIEPFLDRFRG</sequence>
<dbReference type="EMBL" id="FCOL02000049">
    <property type="protein sequence ID" value="SAL79331.1"/>
    <property type="molecule type" value="Genomic_DNA"/>
</dbReference>
<dbReference type="InterPro" id="IPR029470">
    <property type="entry name" value="PDDEXK_4"/>
</dbReference>
<dbReference type="Pfam" id="PF14281">
    <property type="entry name" value="PDDEXK_4"/>
    <property type="match status" value="1"/>
</dbReference>
<gene>
    <name evidence="1" type="ORF">AWB67_05429</name>
</gene>